<comment type="caution">
    <text evidence="3">The sequence shown here is derived from an EMBL/GenBank/DDBJ whole genome shotgun (WGS) entry which is preliminary data.</text>
</comment>
<keyword evidence="2" id="KW-0812">Transmembrane</keyword>
<evidence type="ECO:0000313" key="3">
    <source>
        <dbReference type="EMBL" id="GAL63675.1"/>
    </source>
</evidence>
<dbReference type="Gene3D" id="3.30.70.1440">
    <property type="entry name" value="Multidrug efflux transporter AcrB pore domain"/>
    <property type="match status" value="1"/>
</dbReference>
<dbReference type="GO" id="GO:0005886">
    <property type="term" value="C:plasma membrane"/>
    <property type="evidence" value="ECO:0007669"/>
    <property type="project" value="TreeGrafter"/>
</dbReference>
<keyword evidence="2" id="KW-1133">Transmembrane helix</keyword>
<evidence type="ECO:0000256" key="2">
    <source>
        <dbReference type="SAM" id="Phobius"/>
    </source>
</evidence>
<dbReference type="AlphaFoldDB" id="A0A090VFW9"/>
<evidence type="ECO:0000256" key="1">
    <source>
        <dbReference type="SAM" id="Coils"/>
    </source>
</evidence>
<dbReference type="Gene3D" id="1.20.1640.10">
    <property type="entry name" value="Multidrug efflux transporter AcrB transmembrane domain"/>
    <property type="match status" value="1"/>
</dbReference>
<keyword evidence="1" id="KW-0175">Coiled coil</keyword>
<reference evidence="3 4" key="1">
    <citation type="journal article" date="2014" name="Genome Announc.">
        <title>Draft Genome Sequences of Marine Flavobacterium Algibacter lectus Strains SS8 and NR4.</title>
        <authorList>
            <person name="Takatani N."/>
            <person name="Nakanishi M."/>
            <person name="Meirelles P."/>
            <person name="Mino S."/>
            <person name="Suda W."/>
            <person name="Oshima K."/>
            <person name="Hattori M."/>
            <person name="Ohkuma M."/>
            <person name="Hosokawa M."/>
            <person name="Miyashita K."/>
            <person name="Thompson F.L."/>
            <person name="Niwa A."/>
            <person name="Sawabe T."/>
            <person name="Sawabe T."/>
        </authorList>
    </citation>
    <scope>NUCLEOTIDE SEQUENCE [LARGE SCALE GENOMIC DNA]</scope>
    <source>
        <strain evidence="3 4">JCM 19300</strain>
    </source>
</reference>
<feature type="coiled-coil region" evidence="1">
    <location>
        <begin position="525"/>
        <end position="559"/>
    </location>
</feature>
<evidence type="ECO:0000313" key="4">
    <source>
        <dbReference type="Proteomes" id="UP000029644"/>
    </source>
</evidence>
<feature type="transmembrane region" description="Helical" evidence="2">
    <location>
        <begin position="175"/>
        <end position="198"/>
    </location>
</feature>
<name>A0A090VFW9_9FLAO</name>
<gene>
    <name evidence="3" type="ORF">JCM19300_2711</name>
</gene>
<dbReference type="SUPFAM" id="SSF82866">
    <property type="entry name" value="Multidrug efflux transporter AcrB transmembrane domain"/>
    <property type="match status" value="1"/>
</dbReference>
<feature type="transmembrane region" description="Helical" evidence="2">
    <location>
        <begin position="219"/>
        <end position="235"/>
    </location>
</feature>
<organism evidence="3 4">
    <name type="scientific">Algibacter lectus</name>
    <dbReference type="NCBI Taxonomy" id="221126"/>
    <lineage>
        <taxon>Bacteria</taxon>
        <taxon>Pseudomonadati</taxon>
        <taxon>Bacteroidota</taxon>
        <taxon>Flavobacteriia</taxon>
        <taxon>Flavobacteriales</taxon>
        <taxon>Flavobacteriaceae</taxon>
        <taxon>Algibacter</taxon>
    </lineage>
</organism>
<dbReference type="GO" id="GO:0015562">
    <property type="term" value="F:efflux transmembrane transporter activity"/>
    <property type="evidence" value="ECO:0007669"/>
    <property type="project" value="InterPro"/>
</dbReference>
<dbReference type="PANTHER" id="PTHR32063:SF24">
    <property type="entry name" value="CATION EFFLUX SYSTEM (ACRB_ACRD_ACRF FAMILY)"/>
    <property type="match status" value="1"/>
</dbReference>
<dbReference type="Proteomes" id="UP000029644">
    <property type="component" value="Unassembled WGS sequence"/>
</dbReference>
<dbReference type="RefSeq" id="WP_262480606.1">
    <property type="nucleotide sequence ID" value="NZ_BBNQ01000013.1"/>
</dbReference>
<dbReference type="SUPFAM" id="SSF56954">
    <property type="entry name" value="Outer membrane efflux proteins (OEP)"/>
    <property type="match status" value="1"/>
</dbReference>
<feature type="transmembrane region" description="Helical" evidence="2">
    <location>
        <begin position="71"/>
        <end position="90"/>
    </location>
</feature>
<dbReference type="EMBL" id="BBNQ01000013">
    <property type="protein sequence ID" value="GAL63675.1"/>
    <property type="molecule type" value="Genomic_DNA"/>
</dbReference>
<feature type="transmembrane region" description="Helical" evidence="2">
    <location>
        <begin position="146"/>
        <end position="163"/>
    </location>
</feature>
<feature type="transmembrane region" description="Helical" evidence="2">
    <location>
        <begin position="96"/>
        <end position="118"/>
    </location>
</feature>
<sequence length="611" mass="68037">MRNRDLQSVVDDVQKLINNNIHLPVGYSITYGGQFENLQSAKARLMVAVPISLILIFVLLYFAFKSVKEALIIYSAIPLAAVGGVLLLWLRDLPFSISAGVGFIALFGIAVLNGIVLIEHFKELKNHGFESMEALIKQGTKDRLRAVLLTASAAALGFLPMAISTNAGAEVQRPLATVVIGGLVTATLLTLVVLPVLYALFNRPYNSKRIRGRVSSKKTLGLVLLLASFSVFGQQRSGAKLKDLIPMAIENNAGLEAGRLQVKQSDALIGTAFSFDKTHVYYEFDENNLAENNTPLRVFGIQQDFKFPMVYFSERDVNQARYGMVSSSYNIQKKGIARQVTAAYYAYQIARKKESVYKRLDSLYTNFAKVAARRFELGETNYLEKITAASKQKQISLKYSEAQKEVLLVYNSLIKIIQVDEPISIAVESSLKAVLNTLDINGSAEIAYYKNKVALSEAERRFENHKLLPDISLNYFQGTNPGLGASLSGYQFGLKIPIFFNGQAARIKAAGFAEEAAVSESKAFEIQLNEKHNALKIRLSQLQEALNYYENEGDKLSEEILKTAHGSFRNGEIDFYQYIQSLESAYEIKLSYLDKLNTYNQTIITINYLTL</sequence>
<accession>A0A090VFW9</accession>
<dbReference type="GO" id="GO:0042910">
    <property type="term" value="F:xenobiotic transmembrane transporter activity"/>
    <property type="evidence" value="ECO:0007669"/>
    <property type="project" value="TreeGrafter"/>
</dbReference>
<feature type="transmembrane region" description="Helical" evidence="2">
    <location>
        <begin position="45"/>
        <end position="64"/>
    </location>
</feature>
<dbReference type="Gene3D" id="1.20.1600.10">
    <property type="entry name" value="Outer membrane efflux proteins (OEP)"/>
    <property type="match status" value="1"/>
</dbReference>
<dbReference type="InterPro" id="IPR001036">
    <property type="entry name" value="Acrflvin-R"/>
</dbReference>
<keyword evidence="2" id="KW-0472">Membrane</keyword>
<proteinExistence type="predicted"/>
<dbReference type="PANTHER" id="PTHR32063">
    <property type="match status" value="1"/>
</dbReference>
<protein>
    <submittedName>
        <fullName evidence="3">Cobalt-zinc-cadmium resistance protein CzcA</fullName>
    </submittedName>
</protein>
<dbReference type="Pfam" id="PF00873">
    <property type="entry name" value="ACR_tran"/>
    <property type="match status" value="1"/>
</dbReference>